<name>A0ABS1D8Y6_9PROT</name>
<dbReference type="Gene3D" id="1.20.120.1810">
    <property type="match status" value="1"/>
</dbReference>
<evidence type="ECO:0000313" key="4">
    <source>
        <dbReference type="EMBL" id="MBK1666427.1"/>
    </source>
</evidence>
<dbReference type="InterPro" id="IPR007627">
    <property type="entry name" value="RNA_pol_sigma70_r2"/>
</dbReference>
<keyword evidence="5" id="KW-1185">Reference proteome</keyword>
<feature type="compositionally biased region" description="Basic and acidic residues" evidence="2">
    <location>
        <begin position="191"/>
        <end position="200"/>
    </location>
</feature>
<dbReference type="PANTHER" id="PTHR30376">
    <property type="entry name" value="SIGMA FACTOR RPOH HEAT SHOCK RELATED"/>
    <property type="match status" value="1"/>
</dbReference>
<organism evidence="4 5">
    <name type="scientific">Rhodovibrio sodomensis</name>
    <dbReference type="NCBI Taxonomy" id="1088"/>
    <lineage>
        <taxon>Bacteria</taxon>
        <taxon>Pseudomonadati</taxon>
        <taxon>Pseudomonadota</taxon>
        <taxon>Alphaproteobacteria</taxon>
        <taxon>Rhodospirillales</taxon>
        <taxon>Rhodovibrionaceae</taxon>
        <taxon>Rhodovibrio</taxon>
    </lineage>
</organism>
<feature type="domain" description="RNA polymerase sigma-70 region 2" evidence="3">
    <location>
        <begin position="42"/>
        <end position="110"/>
    </location>
</feature>
<evidence type="ECO:0000313" key="5">
    <source>
        <dbReference type="Proteomes" id="UP001296873"/>
    </source>
</evidence>
<proteinExistence type="inferred from homology"/>
<dbReference type="SUPFAM" id="SSF88659">
    <property type="entry name" value="Sigma3 and sigma4 domains of RNA polymerase sigma factors"/>
    <property type="match status" value="1"/>
</dbReference>
<dbReference type="Pfam" id="PF04542">
    <property type="entry name" value="Sigma70_r2"/>
    <property type="match status" value="1"/>
</dbReference>
<dbReference type="InterPro" id="IPR050813">
    <property type="entry name" value="Sigma-70_Factor"/>
</dbReference>
<comment type="similarity">
    <text evidence="1">Belongs to the sigma-70 factor family.</text>
</comment>
<comment type="caution">
    <text evidence="4">The sequence shown here is derived from an EMBL/GenBank/DDBJ whole genome shotgun (WGS) entry which is preliminary data.</text>
</comment>
<dbReference type="InterPro" id="IPR013324">
    <property type="entry name" value="RNA_pol_sigma_r3/r4-like"/>
</dbReference>
<dbReference type="SUPFAM" id="SSF88946">
    <property type="entry name" value="Sigma2 domain of RNA polymerase sigma factors"/>
    <property type="match status" value="1"/>
</dbReference>
<feature type="region of interest" description="Disordered" evidence="2">
    <location>
        <begin position="181"/>
        <end position="208"/>
    </location>
</feature>
<dbReference type="PANTHER" id="PTHR30376:SF3">
    <property type="entry name" value="RNA POLYMERASE SIGMA FACTOR RPOH"/>
    <property type="match status" value="1"/>
</dbReference>
<dbReference type="RefSeq" id="WP_200338406.1">
    <property type="nucleotide sequence ID" value="NZ_NRRL01000001.1"/>
</dbReference>
<dbReference type="EMBL" id="NRRL01000001">
    <property type="protein sequence ID" value="MBK1666427.1"/>
    <property type="molecule type" value="Genomic_DNA"/>
</dbReference>
<accession>A0ABS1D8Y6</accession>
<evidence type="ECO:0000256" key="1">
    <source>
        <dbReference type="ARBA" id="ARBA00007788"/>
    </source>
</evidence>
<dbReference type="Gene3D" id="1.20.140.160">
    <property type="match status" value="1"/>
</dbReference>
<dbReference type="Proteomes" id="UP001296873">
    <property type="component" value="Unassembled WGS sequence"/>
</dbReference>
<dbReference type="InterPro" id="IPR014284">
    <property type="entry name" value="RNA_pol_sigma-70_dom"/>
</dbReference>
<dbReference type="NCBIfam" id="TIGR02937">
    <property type="entry name" value="sigma70-ECF"/>
    <property type="match status" value="1"/>
</dbReference>
<reference evidence="4 5" key="1">
    <citation type="journal article" date="2020" name="Microorganisms">
        <title>Osmotic Adaptation and Compatible Solute Biosynthesis of Phototrophic Bacteria as Revealed from Genome Analyses.</title>
        <authorList>
            <person name="Imhoff J.F."/>
            <person name="Rahn T."/>
            <person name="Kunzel S."/>
            <person name="Keller A."/>
            <person name="Neulinger S.C."/>
        </authorList>
    </citation>
    <scope>NUCLEOTIDE SEQUENCE [LARGE SCALE GENOMIC DNA]</scope>
    <source>
        <strain evidence="4 5">DSM 9895</strain>
    </source>
</reference>
<sequence>MSAKTARVALRRKRVVMLSAEQEYELLQSWLLDGDYDARAELVRQFRPLAARIAAGVAAQSGGDMIDDLRQEAMTALIETLDKYRLEKKTRFGVYARMHIEHACRRYTMDQAGPTRVATNLQDKKLFFGFRKMRETIERESGEPLTDEGRAKIARDLGVSLDAIKRMEPRIARADLSVESIMTGPDDDSEAAPRHHDALTDKGPSPEEICADQIDQSRIRQALGEALAELDPIAYRVVYDRRLAETKKSYAVIGEELGREMQTPKSRKQVQQIEAEALGKLRDHLTEMGFVGADVAMVF</sequence>
<evidence type="ECO:0000259" key="3">
    <source>
        <dbReference type="Pfam" id="PF04542"/>
    </source>
</evidence>
<protein>
    <recommendedName>
        <fullName evidence="3">RNA polymerase sigma-70 region 2 domain-containing protein</fullName>
    </recommendedName>
</protein>
<evidence type="ECO:0000256" key="2">
    <source>
        <dbReference type="SAM" id="MobiDB-lite"/>
    </source>
</evidence>
<dbReference type="InterPro" id="IPR013325">
    <property type="entry name" value="RNA_pol_sigma_r2"/>
</dbReference>
<gene>
    <name evidence="4" type="ORF">CKO28_00035</name>
</gene>